<dbReference type="SMART" id="SM00463">
    <property type="entry name" value="SMR"/>
    <property type="match status" value="1"/>
</dbReference>
<organism evidence="3 4">
    <name type="scientific">Chrysochromulina tobinii</name>
    <dbReference type="NCBI Taxonomy" id="1460289"/>
    <lineage>
        <taxon>Eukaryota</taxon>
        <taxon>Haptista</taxon>
        <taxon>Haptophyta</taxon>
        <taxon>Prymnesiophyceae</taxon>
        <taxon>Prymnesiales</taxon>
        <taxon>Chrysochromulinaceae</taxon>
        <taxon>Chrysochromulina</taxon>
    </lineage>
</organism>
<dbReference type="Pfam" id="PF01713">
    <property type="entry name" value="Smr"/>
    <property type="match status" value="1"/>
</dbReference>
<protein>
    <recommendedName>
        <fullName evidence="2">Smr domain-containing protein</fullName>
    </recommendedName>
</protein>
<accession>A0A0M0K2N0</accession>
<dbReference type="AlphaFoldDB" id="A0A0M0K2N0"/>
<dbReference type="InterPro" id="IPR036063">
    <property type="entry name" value="Smr_dom_sf"/>
</dbReference>
<feature type="region of interest" description="Disordered" evidence="1">
    <location>
        <begin position="33"/>
        <end position="53"/>
    </location>
</feature>
<keyword evidence="4" id="KW-1185">Reference proteome</keyword>
<dbReference type="SUPFAM" id="SSF160443">
    <property type="entry name" value="SMR domain-like"/>
    <property type="match status" value="1"/>
</dbReference>
<evidence type="ECO:0000256" key="1">
    <source>
        <dbReference type="SAM" id="MobiDB-lite"/>
    </source>
</evidence>
<dbReference type="PROSITE" id="PS50828">
    <property type="entry name" value="SMR"/>
    <property type="match status" value="1"/>
</dbReference>
<dbReference type="EMBL" id="JWZX01001668">
    <property type="protein sequence ID" value="KOO32857.1"/>
    <property type="molecule type" value="Genomic_DNA"/>
</dbReference>
<dbReference type="Gene3D" id="3.30.1370.110">
    <property type="match status" value="1"/>
</dbReference>
<sequence length="279" mass="30387">MDEDLCHHVVGLALDEFDDEIVVPRGFENLPLFPNGQQQHSTAPTEWQPREPPPTLQWQQQDLPQFRYRTEYQPAPNSWAAVAVAGVPASELGVAMPPSAAAASWTAPAHSAVAGSSALQYIRIPEALWLSEVSRVDAPSAFRIANPLARFEAVNAPHVQRAATHTLPLSLLTREAAGALSRAPTATVLDLHYQSVKTVHIVLEQMLPMSLASHAEVWVITGTGHHTAKHSHQRAQVGGVLRSAVEEHLQQGGYEFYPGKDRAGHSGAFLVVARGQRMR</sequence>
<evidence type="ECO:0000259" key="2">
    <source>
        <dbReference type="PROSITE" id="PS50828"/>
    </source>
</evidence>
<proteinExistence type="predicted"/>
<dbReference type="Proteomes" id="UP000037460">
    <property type="component" value="Unassembled WGS sequence"/>
</dbReference>
<comment type="caution">
    <text evidence="3">The sequence shown here is derived from an EMBL/GenBank/DDBJ whole genome shotgun (WGS) entry which is preliminary data.</text>
</comment>
<feature type="compositionally biased region" description="Polar residues" evidence="1">
    <location>
        <begin position="35"/>
        <end position="45"/>
    </location>
</feature>
<dbReference type="InterPro" id="IPR002625">
    <property type="entry name" value="Smr_dom"/>
</dbReference>
<reference evidence="4" key="1">
    <citation type="journal article" date="2015" name="PLoS Genet.">
        <title>Genome Sequence and Transcriptome Analyses of Chrysochromulina tobin: Metabolic Tools for Enhanced Algal Fitness in the Prominent Order Prymnesiales (Haptophyceae).</title>
        <authorList>
            <person name="Hovde B.T."/>
            <person name="Deodato C.R."/>
            <person name="Hunsperger H.M."/>
            <person name="Ryken S.A."/>
            <person name="Yost W."/>
            <person name="Jha R.K."/>
            <person name="Patterson J."/>
            <person name="Monnat R.J. Jr."/>
            <person name="Barlow S.B."/>
            <person name="Starkenburg S.R."/>
            <person name="Cattolico R.A."/>
        </authorList>
    </citation>
    <scope>NUCLEOTIDE SEQUENCE</scope>
    <source>
        <strain evidence="4">CCMP291</strain>
    </source>
</reference>
<dbReference type="OrthoDB" id="3247158at2759"/>
<feature type="domain" description="Smr" evidence="2">
    <location>
        <begin position="189"/>
        <end position="274"/>
    </location>
</feature>
<name>A0A0M0K2N0_9EUKA</name>
<evidence type="ECO:0000313" key="4">
    <source>
        <dbReference type="Proteomes" id="UP000037460"/>
    </source>
</evidence>
<evidence type="ECO:0000313" key="3">
    <source>
        <dbReference type="EMBL" id="KOO32857.1"/>
    </source>
</evidence>
<gene>
    <name evidence="3" type="ORF">Ctob_010581</name>
</gene>